<dbReference type="EMBL" id="BARS01004652">
    <property type="protein sequence ID" value="GAF81535.1"/>
    <property type="molecule type" value="Genomic_DNA"/>
</dbReference>
<name>X0TZF4_9ZZZZ</name>
<feature type="non-terminal residue" evidence="1">
    <location>
        <position position="1"/>
    </location>
</feature>
<reference evidence="1" key="1">
    <citation type="journal article" date="2014" name="Front. Microbiol.">
        <title>High frequency of phylogenetically diverse reductive dehalogenase-homologous genes in deep subseafloor sedimentary metagenomes.</title>
        <authorList>
            <person name="Kawai M."/>
            <person name="Futagami T."/>
            <person name="Toyoda A."/>
            <person name="Takaki Y."/>
            <person name="Nishi S."/>
            <person name="Hori S."/>
            <person name="Arai W."/>
            <person name="Tsubouchi T."/>
            <person name="Morono Y."/>
            <person name="Uchiyama I."/>
            <person name="Ito T."/>
            <person name="Fujiyama A."/>
            <person name="Inagaki F."/>
            <person name="Takami H."/>
        </authorList>
    </citation>
    <scope>NUCLEOTIDE SEQUENCE</scope>
    <source>
        <strain evidence="1">Expedition CK06-06</strain>
    </source>
</reference>
<evidence type="ECO:0000313" key="1">
    <source>
        <dbReference type="EMBL" id="GAF81535.1"/>
    </source>
</evidence>
<organism evidence="1">
    <name type="scientific">marine sediment metagenome</name>
    <dbReference type="NCBI Taxonomy" id="412755"/>
    <lineage>
        <taxon>unclassified sequences</taxon>
        <taxon>metagenomes</taxon>
        <taxon>ecological metagenomes</taxon>
    </lineage>
</organism>
<dbReference type="AlphaFoldDB" id="X0TZF4"/>
<gene>
    <name evidence="1" type="ORF">S01H1_09103</name>
</gene>
<comment type="caution">
    <text evidence="1">The sequence shown here is derived from an EMBL/GenBank/DDBJ whole genome shotgun (WGS) entry which is preliminary data.</text>
</comment>
<proteinExistence type="predicted"/>
<protein>
    <submittedName>
        <fullName evidence="1">Uncharacterized protein</fullName>
    </submittedName>
</protein>
<sequence>SMFGLGIWLARNLGKEGIAKLVELEERVGEHDANRLLCEACENSGKYRWDRSTDHAIGTVTLTMLTY</sequence>
<accession>X0TZF4</accession>